<evidence type="ECO:0000256" key="3">
    <source>
        <dbReference type="ARBA" id="ARBA00022475"/>
    </source>
</evidence>
<dbReference type="RefSeq" id="WP_042227925.1">
    <property type="nucleotide sequence ID" value="NZ_CP026520.1"/>
</dbReference>
<keyword evidence="3" id="KW-1003">Cell membrane</keyword>
<keyword evidence="4 7" id="KW-0812">Transmembrane</keyword>
<feature type="domain" description="ABC transmembrane type-1" evidence="8">
    <location>
        <begin position="90"/>
        <end position="291"/>
    </location>
</feature>
<dbReference type="SUPFAM" id="SSF161098">
    <property type="entry name" value="MetI-like"/>
    <property type="match status" value="1"/>
</dbReference>
<organism evidence="10 11">
    <name type="scientific">Paenibacillus chitinolyticus</name>
    <dbReference type="NCBI Taxonomy" id="79263"/>
    <lineage>
        <taxon>Bacteria</taxon>
        <taxon>Bacillati</taxon>
        <taxon>Bacillota</taxon>
        <taxon>Bacilli</taxon>
        <taxon>Bacillales</taxon>
        <taxon>Paenibacillaceae</taxon>
        <taxon>Paenibacillus</taxon>
    </lineage>
</organism>
<keyword evidence="12" id="KW-1185">Reference proteome</keyword>
<evidence type="ECO:0000313" key="10">
    <source>
        <dbReference type="EMBL" id="QAV18679.1"/>
    </source>
</evidence>
<keyword evidence="6 7" id="KW-0472">Membrane</keyword>
<dbReference type="PANTHER" id="PTHR43744">
    <property type="entry name" value="ABC TRANSPORTER PERMEASE PROTEIN MG189-RELATED-RELATED"/>
    <property type="match status" value="1"/>
</dbReference>
<dbReference type="Proteomes" id="UP001527202">
    <property type="component" value="Unassembled WGS sequence"/>
</dbReference>
<comment type="subcellular location">
    <subcellularLocation>
        <location evidence="1 7">Cell membrane</location>
        <topology evidence="1 7">Multi-pass membrane protein</topology>
    </subcellularLocation>
</comment>
<dbReference type="GO" id="GO:0005886">
    <property type="term" value="C:plasma membrane"/>
    <property type="evidence" value="ECO:0007669"/>
    <property type="project" value="UniProtKB-SubCell"/>
</dbReference>
<dbReference type="PROSITE" id="PS50928">
    <property type="entry name" value="ABC_TM1"/>
    <property type="match status" value="1"/>
</dbReference>
<dbReference type="EMBL" id="CP026520">
    <property type="protein sequence ID" value="QAV18679.1"/>
    <property type="molecule type" value="Genomic_DNA"/>
</dbReference>
<proteinExistence type="inferred from homology"/>
<dbReference type="Gene3D" id="1.10.3720.10">
    <property type="entry name" value="MetI-like"/>
    <property type="match status" value="1"/>
</dbReference>
<feature type="transmembrane region" description="Helical" evidence="7">
    <location>
        <begin position="273"/>
        <end position="292"/>
    </location>
</feature>
<feature type="transmembrane region" description="Helical" evidence="7">
    <location>
        <begin position="198"/>
        <end position="223"/>
    </location>
</feature>
<name>A0A410WW67_9BACL</name>
<evidence type="ECO:0000313" key="9">
    <source>
        <dbReference type="EMBL" id="MCY9597692.1"/>
    </source>
</evidence>
<dbReference type="AlphaFoldDB" id="A0A410WW67"/>
<evidence type="ECO:0000259" key="8">
    <source>
        <dbReference type="PROSITE" id="PS50928"/>
    </source>
</evidence>
<dbReference type="OrthoDB" id="9810086at2"/>
<accession>A0A410WW67</accession>
<comment type="similarity">
    <text evidence="7">Belongs to the binding-protein-dependent transport system permease family.</text>
</comment>
<feature type="transmembrane region" description="Helical" evidence="7">
    <location>
        <begin position="59"/>
        <end position="80"/>
    </location>
</feature>
<reference evidence="9 12" key="2">
    <citation type="submission" date="2022-05" db="EMBL/GenBank/DDBJ databases">
        <title>Genome Sequencing of Bee-Associated Microbes.</title>
        <authorList>
            <person name="Dunlap C."/>
        </authorList>
    </citation>
    <scope>NUCLEOTIDE SEQUENCE [LARGE SCALE GENOMIC DNA]</scope>
    <source>
        <strain evidence="9 12">NRRL B-23120</strain>
    </source>
</reference>
<gene>
    <name evidence="9" type="ORF">M5X16_18165</name>
    <name evidence="10" type="ORF">PC41400_13715</name>
</gene>
<feature type="transmembrane region" description="Helical" evidence="7">
    <location>
        <begin position="125"/>
        <end position="147"/>
    </location>
</feature>
<evidence type="ECO:0000313" key="11">
    <source>
        <dbReference type="Proteomes" id="UP000288943"/>
    </source>
</evidence>
<protein>
    <submittedName>
        <fullName evidence="10">Carbohydrate ABC transporter permease</fullName>
    </submittedName>
</protein>
<dbReference type="CDD" id="cd06261">
    <property type="entry name" value="TM_PBP2"/>
    <property type="match status" value="1"/>
</dbReference>
<evidence type="ECO:0000256" key="4">
    <source>
        <dbReference type="ARBA" id="ARBA00022692"/>
    </source>
</evidence>
<dbReference type="KEGG" id="pchi:PC41400_13715"/>
<evidence type="ECO:0000313" key="12">
    <source>
        <dbReference type="Proteomes" id="UP001527202"/>
    </source>
</evidence>
<reference evidence="10 11" key="1">
    <citation type="submission" date="2018-01" db="EMBL/GenBank/DDBJ databases">
        <title>The whole genome sequencing and assembly of Paenibacillus chitinolyticus KCCM 41400 strain.</title>
        <authorList>
            <person name="Kim J.-Y."/>
            <person name="Park M.-K."/>
            <person name="Lee Y.-J."/>
            <person name="Yi H."/>
            <person name="Bahn Y.-S."/>
            <person name="Kim J.F."/>
            <person name="Lee D.-W."/>
        </authorList>
    </citation>
    <scope>NUCLEOTIDE SEQUENCE [LARGE SCALE GENOMIC DNA]</scope>
    <source>
        <strain evidence="10 11">KCCM 41400</strain>
    </source>
</reference>
<feature type="transmembrane region" description="Helical" evidence="7">
    <location>
        <begin position="92"/>
        <end position="113"/>
    </location>
</feature>
<dbReference type="InterPro" id="IPR035906">
    <property type="entry name" value="MetI-like_sf"/>
</dbReference>
<evidence type="ECO:0000256" key="7">
    <source>
        <dbReference type="RuleBase" id="RU363032"/>
    </source>
</evidence>
<evidence type="ECO:0000256" key="2">
    <source>
        <dbReference type="ARBA" id="ARBA00022448"/>
    </source>
</evidence>
<dbReference type="PANTHER" id="PTHR43744:SF9">
    <property type="entry name" value="POLYGALACTURONAN_RHAMNOGALACTURONAN TRANSPORT SYSTEM PERMEASE PROTEIN YTCP"/>
    <property type="match status" value="1"/>
</dbReference>
<evidence type="ECO:0000256" key="6">
    <source>
        <dbReference type="ARBA" id="ARBA00023136"/>
    </source>
</evidence>
<feature type="transmembrane region" description="Helical" evidence="7">
    <location>
        <begin position="26"/>
        <end position="47"/>
    </location>
</feature>
<dbReference type="Pfam" id="PF00528">
    <property type="entry name" value="BPD_transp_1"/>
    <property type="match status" value="1"/>
</dbReference>
<feature type="transmembrane region" description="Helical" evidence="7">
    <location>
        <begin position="159"/>
        <end position="177"/>
    </location>
</feature>
<sequence length="307" mass="34456">MNTDAALPAVKPHKRRKPQTTWSEKLFHLINYTLFILFGLATLLPFLNLISKSLSDESAVISGQVSLFPVGFQLSTYAYVLQDQMFLNSFKISITITVVGTLLSLFLTTITAYPLSKTRLRGRKWLLLVFIFTMLFSGGLIPMYLLMQNLNLVNTLPALFLPAMVNVYNMLIIKNYFEGLPESLEESAKMDGASNLRILFSIMLPLSLPVLATIALFFAVYFWNDYFAAMIYITNPSLKPMQLFLKELLISSTGDFLRNNNLDSSMNTTPQSIQAASILLATLPILLVYPFLQKYFVKGVLVGSVKG</sequence>
<dbReference type="EMBL" id="JAMDMJ010000023">
    <property type="protein sequence ID" value="MCY9597692.1"/>
    <property type="molecule type" value="Genomic_DNA"/>
</dbReference>
<dbReference type="GO" id="GO:0055085">
    <property type="term" value="P:transmembrane transport"/>
    <property type="evidence" value="ECO:0007669"/>
    <property type="project" value="InterPro"/>
</dbReference>
<dbReference type="InterPro" id="IPR000515">
    <property type="entry name" value="MetI-like"/>
</dbReference>
<evidence type="ECO:0000256" key="5">
    <source>
        <dbReference type="ARBA" id="ARBA00022989"/>
    </source>
</evidence>
<dbReference type="GeneID" id="95375870"/>
<evidence type="ECO:0000256" key="1">
    <source>
        <dbReference type="ARBA" id="ARBA00004651"/>
    </source>
</evidence>
<keyword evidence="5 7" id="KW-1133">Transmembrane helix</keyword>
<dbReference type="Proteomes" id="UP000288943">
    <property type="component" value="Chromosome"/>
</dbReference>
<keyword evidence="2 7" id="KW-0813">Transport</keyword>